<name>A0A0A2VZT6_BEABA</name>
<dbReference type="InterPro" id="IPR001138">
    <property type="entry name" value="Zn2Cys6_DnaBD"/>
</dbReference>
<dbReference type="Proteomes" id="UP000030106">
    <property type="component" value="Unassembled WGS sequence"/>
</dbReference>
<dbReference type="STRING" id="1245745.A0A0A2VZT6"/>
<dbReference type="InterPro" id="IPR051089">
    <property type="entry name" value="prtT"/>
</dbReference>
<dbReference type="GO" id="GO:0000981">
    <property type="term" value="F:DNA-binding transcription factor activity, RNA polymerase II-specific"/>
    <property type="evidence" value="ECO:0007669"/>
    <property type="project" value="InterPro"/>
</dbReference>
<evidence type="ECO:0000256" key="3">
    <source>
        <dbReference type="ARBA" id="ARBA00022833"/>
    </source>
</evidence>
<comment type="subcellular location">
    <subcellularLocation>
        <location evidence="1">Nucleus</location>
    </subcellularLocation>
</comment>
<feature type="region of interest" description="Disordered" evidence="8">
    <location>
        <begin position="1"/>
        <end position="53"/>
    </location>
</feature>
<evidence type="ECO:0000256" key="2">
    <source>
        <dbReference type="ARBA" id="ARBA00022723"/>
    </source>
</evidence>
<feature type="compositionally biased region" description="Gly residues" evidence="8">
    <location>
        <begin position="123"/>
        <end position="132"/>
    </location>
</feature>
<sequence>MEESGSGAAGGYASSGGESSPSSVASHGTRGDGPSSGSPAQASAAAAAATDPKKLRACEACRGLKVRCEPDPNDGPCRRCKKANRRCVVTAPTRKRQRKTDSRVSELEKKIDALTASLQARTAGGGGGGGAGATTTQQDVAPGRRRRGGGGSGSGHQERGSWEREVAP</sequence>
<dbReference type="GO" id="GO:0000976">
    <property type="term" value="F:transcription cis-regulatory region binding"/>
    <property type="evidence" value="ECO:0007669"/>
    <property type="project" value="TreeGrafter"/>
</dbReference>
<gene>
    <name evidence="10" type="ORF">BBAD15_g2339</name>
</gene>
<evidence type="ECO:0000256" key="7">
    <source>
        <dbReference type="ARBA" id="ARBA00023242"/>
    </source>
</evidence>
<dbReference type="PROSITE" id="PS50048">
    <property type="entry name" value="ZN2_CY6_FUNGAL_2"/>
    <property type="match status" value="1"/>
</dbReference>
<organism evidence="10 11">
    <name type="scientific">Beauveria bassiana D1-5</name>
    <dbReference type="NCBI Taxonomy" id="1245745"/>
    <lineage>
        <taxon>Eukaryota</taxon>
        <taxon>Fungi</taxon>
        <taxon>Dikarya</taxon>
        <taxon>Ascomycota</taxon>
        <taxon>Pezizomycotina</taxon>
        <taxon>Sordariomycetes</taxon>
        <taxon>Hypocreomycetidae</taxon>
        <taxon>Hypocreales</taxon>
        <taxon>Cordycipitaceae</taxon>
        <taxon>Beauveria</taxon>
    </lineage>
</organism>
<dbReference type="PANTHER" id="PTHR31845">
    <property type="entry name" value="FINGER DOMAIN PROTEIN, PUTATIVE-RELATED"/>
    <property type="match status" value="1"/>
</dbReference>
<dbReference type="AlphaFoldDB" id="A0A0A2VZT6"/>
<dbReference type="SUPFAM" id="SSF57701">
    <property type="entry name" value="Zn2/Cys6 DNA-binding domain"/>
    <property type="match status" value="1"/>
</dbReference>
<dbReference type="Gene3D" id="4.10.240.10">
    <property type="entry name" value="Zn(2)-C6 fungal-type DNA-binding domain"/>
    <property type="match status" value="1"/>
</dbReference>
<comment type="caution">
    <text evidence="10">The sequence shown here is derived from an EMBL/GenBank/DDBJ whole genome shotgun (WGS) entry which is preliminary data.</text>
</comment>
<keyword evidence="3" id="KW-0862">Zinc</keyword>
<dbReference type="GO" id="GO:0001216">
    <property type="term" value="F:DNA-binding transcription activator activity"/>
    <property type="evidence" value="ECO:0007669"/>
    <property type="project" value="UniProtKB-ARBA"/>
</dbReference>
<dbReference type="PANTHER" id="PTHR31845:SF39">
    <property type="entry name" value="TRANSCRIPTION FACTOR PBCR-RELATED"/>
    <property type="match status" value="1"/>
</dbReference>
<evidence type="ECO:0000256" key="1">
    <source>
        <dbReference type="ARBA" id="ARBA00004123"/>
    </source>
</evidence>
<dbReference type="FunFam" id="4.10.240.10:FF:000003">
    <property type="entry name" value="C6 transcription factor (Leu3)"/>
    <property type="match status" value="1"/>
</dbReference>
<keyword evidence="7" id="KW-0539">Nucleus</keyword>
<dbReference type="SMART" id="SM00066">
    <property type="entry name" value="GAL4"/>
    <property type="match status" value="1"/>
</dbReference>
<keyword evidence="4" id="KW-0805">Transcription regulation</keyword>
<evidence type="ECO:0000256" key="8">
    <source>
        <dbReference type="SAM" id="MobiDB-lite"/>
    </source>
</evidence>
<keyword evidence="5" id="KW-0238">DNA-binding</keyword>
<evidence type="ECO:0000313" key="10">
    <source>
        <dbReference type="EMBL" id="KGQ11902.1"/>
    </source>
</evidence>
<proteinExistence type="predicted"/>
<evidence type="ECO:0000256" key="5">
    <source>
        <dbReference type="ARBA" id="ARBA00023125"/>
    </source>
</evidence>
<feature type="region of interest" description="Disordered" evidence="8">
    <location>
        <begin position="118"/>
        <end position="168"/>
    </location>
</feature>
<dbReference type="HOGENOM" id="CLU_1586179_0_0_1"/>
<reference evidence="10 11" key="1">
    <citation type="submission" date="2012-10" db="EMBL/GenBank/DDBJ databases">
        <title>Genome sequencing and analysis of entomopathogenic fungi Beauveria bassiana D1-5.</title>
        <authorList>
            <person name="Li Q."/>
            <person name="Wang L."/>
            <person name="Zhang Z."/>
            <person name="Wang Q."/>
            <person name="Ren J."/>
            <person name="Wang M."/>
            <person name="Xu W."/>
            <person name="Wang J."/>
            <person name="Lu Y."/>
            <person name="Du Q."/>
            <person name="Sun Z."/>
        </authorList>
    </citation>
    <scope>NUCLEOTIDE SEQUENCE [LARGE SCALE GENOMIC DNA]</scope>
    <source>
        <strain evidence="10 11">D1-5</strain>
    </source>
</reference>
<dbReference type="CDD" id="cd00067">
    <property type="entry name" value="GAL4"/>
    <property type="match status" value="1"/>
</dbReference>
<evidence type="ECO:0000256" key="6">
    <source>
        <dbReference type="ARBA" id="ARBA00023163"/>
    </source>
</evidence>
<dbReference type="PROSITE" id="PS00463">
    <property type="entry name" value="ZN2_CY6_FUNGAL_1"/>
    <property type="match status" value="1"/>
</dbReference>
<accession>A0A0A2VZT6</accession>
<evidence type="ECO:0000313" key="11">
    <source>
        <dbReference type="Proteomes" id="UP000030106"/>
    </source>
</evidence>
<keyword evidence="6" id="KW-0804">Transcription</keyword>
<protein>
    <recommendedName>
        <fullName evidence="9">Zn(2)-C6 fungal-type domain-containing protein</fullName>
    </recommendedName>
</protein>
<dbReference type="InterPro" id="IPR036864">
    <property type="entry name" value="Zn2-C6_fun-type_DNA-bd_sf"/>
</dbReference>
<keyword evidence="2" id="KW-0479">Metal-binding</keyword>
<dbReference type="GO" id="GO:0008270">
    <property type="term" value="F:zinc ion binding"/>
    <property type="evidence" value="ECO:0007669"/>
    <property type="project" value="InterPro"/>
</dbReference>
<feature type="compositionally biased region" description="Basic and acidic residues" evidence="8">
    <location>
        <begin position="156"/>
        <end position="168"/>
    </location>
</feature>
<dbReference type="EMBL" id="ANFO01000160">
    <property type="protein sequence ID" value="KGQ11902.1"/>
    <property type="molecule type" value="Genomic_DNA"/>
</dbReference>
<evidence type="ECO:0000256" key="4">
    <source>
        <dbReference type="ARBA" id="ARBA00023015"/>
    </source>
</evidence>
<feature type="domain" description="Zn(2)-C6 fungal-type" evidence="9">
    <location>
        <begin position="57"/>
        <end position="89"/>
    </location>
</feature>
<evidence type="ECO:0000259" key="9">
    <source>
        <dbReference type="PROSITE" id="PS50048"/>
    </source>
</evidence>
<dbReference type="GO" id="GO:0005634">
    <property type="term" value="C:nucleus"/>
    <property type="evidence" value="ECO:0007669"/>
    <property type="project" value="UniProtKB-SubCell"/>
</dbReference>
<feature type="compositionally biased region" description="Low complexity" evidence="8">
    <location>
        <begin position="15"/>
        <end position="49"/>
    </location>
</feature>
<dbReference type="Pfam" id="PF00172">
    <property type="entry name" value="Zn_clus"/>
    <property type="match status" value="1"/>
</dbReference>